<dbReference type="EMBL" id="LXQA010041732">
    <property type="protein sequence ID" value="MCH99919.1"/>
    <property type="molecule type" value="Genomic_DNA"/>
</dbReference>
<evidence type="ECO:0000313" key="4">
    <source>
        <dbReference type="Proteomes" id="UP000265520"/>
    </source>
</evidence>
<feature type="region of interest" description="Disordered" evidence="1">
    <location>
        <begin position="1"/>
        <end position="25"/>
    </location>
</feature>
<sequence>TKEKRERERESNQRERERSGGGSASLAATVAGFSGEELAGDRCAAVGLTYKDDENGGSGGLWWKVVVIFALFLLVLSFFSFGSRFRLWGGRLVENGGVICGCFG</sequence>
<keyword evidence="2" id="KW-0472">Membrane</keyword>
<keyword evidence="4" id="KW-1185">Reference proteome</keyword>
<organism evidence="3 4">
    <name type="scientific">Trifolium medium</name>
    <dbReference type="NCBI Taxonomy" id="97028"/>
    <lineage>
        <taxon>Eukaryota</taxon>
        <taxon>Viridiplantae</taxon>
        <taxon>Streptophyta</taxon>
        <taxon>Embryophyta</taxon>
        <taxon>Tracheophyta</taxon>
        <taxon>Spermatophyta</taxon>
        <taxon>Magnoliopsida</taxon>
        <taxon>eudicotyledons</taxon>
        <taxon>Gunneridae</taxon>
        <taxon>Pentapetalae</taxon>
        <taxon>rosids</taxon>
        <taxon>fabids</taxon>
        <taxon>Fabales</taxon>
        <taxon>Fabaceae</taxon>
        <taxon>Papilionoideae</taxon>
        <taxon>50 kb inversion clade</taxon>
        <taxon>NPAAA clade</taxon>
        <taxon>Hologalegina</taxon>
        <taxon>IRL clade</taxon>
        <taxon>Trifolieae</taxon>
        <taxon>Trifolium</taxon>
    </lineage>
</organism>
<dbReference type="Proteomes" id="UP000265520">
    <property type="component" value="Unassembled WGS sequence"/>
</dbReference>
<reference evidence="3 4" key="1">
    <citation type="journal article" date="2018" name="Front. Plant Sci.">
        <title>Red Clover (Trifolium pratense) and Zigzag Clover (T. medium) - A Picture of Genomic Similarities and Differences.</title>
        <authorList>
            <person name="Dluhosova J."/>
            <person name="Istvanek J."/>
            <person name="Nedelnik J."/>
            <person name="Repkova J."/>
        </authorList>
    </citation>
    <scope>NUCLEOTIDE SEQUENCE [LARGE SCALE GENOMIC DNA]</scope>
    <source>
        <strain evidence="4">cv. 10/8</strain>
        <tissue evidence="3">Leaf</tissue>
    </source>
</reference>
<comment type="caution">
    <text evidence="3">The sequence shown here is derived from an EMBL/GenBank/DDBJ whole genome shotgun (WGS) entry which is preliminary data.</text>
</comment>
<feature type="transmembrane region" description="Helical" evidence="2">
    <location>
        <begin position="61"/>
        <end position="81"/>
    </location>
</feature>
<evidence type="ECO:0000313" key="3">
    <source>
        <dbReference type="EMBL" id="MCH99919.1"/>
    </source>
</evidence>
<proteinExistence type="predicted"/>
<protein>
    <submittedName>
        <fullName evidence="3">Uncharacterized protein</fullName>
    </submittedName>
</protein>
<name>A0A392NL03_9FABA</name>
<feature type="compositionally biased region" description="Basic and acidic residues" evidence="1">
    <location>
        <begin position="1"/>
        <end position="19"/>
    </location>
</feature>
<evidence type="ECO:0000256" key="1">
    <source>
        <dbReference type="SAM" id="MobiDB-lite"/>
    </source>
</evidence>
<evidence type="ECO:0000256" key="2">
    <source>
        <dbReference type="SAM" id="Phobius"/>
    </source>
</evidence>
<feature type="non-terminal residue" evidence="3">
    <location>
        <position position="1"/>
    </location>
</feature>
<dbReference type="AlphaFoldDB" id="A0A392NL03"/>
<keyword evidence="2" id="KW-1133">Transmembrane helix</keyword>
<accession>A0A392NL03</accession>
<keyword evidence="2" id="KW-0812">Transmembrane</keyword>